<feature type="region of interest" description="Disordered" evidence="1">
    <location>
        <begin position="189"/>
        <end position="213"/>
    </location>
</feature>
<feature type="compositionally biased region" description="Basic and acidic residues" evidence="1">
    <location>
        <begin position="72"/>
        <end position="97"/>
    </location>
</feature>
<feature type="region of interest" description="Disordered" evidence="1">
    <location>
        <begin position="58"/>
        <end position="97"/>
    </location>
</feature>
<keyword evidence="3" id="KW-1185">Reference proteome</keyword>
<gene>
    <name evidence="2" type="ORF">HK103_003518</name>
</gene>
<sequence length="393" mass="45933">MTDAKYLAALQENLLLEKEKLALHEKVAKQAQEIVDLKTKLLQVEQRVADLHKIAHTLARGPNGTDSPENMADSRKKIERKVAPKSSEKVLKERPDSQNELDDYGELVCWLLVIRKSHPGSLSSLKKHHRDIIRDATREFLKSKIGEEKAARCEVMYQNKSIEPHIPENLIDDFHDWFNDKLDEGLLENDKEKRKSIGTAKSSPPQAYKKKEPLINTSPTVHTLNLIQKQYPDLSFDIKEYSSLMDKYIKKYDIIGSELTPNLLTQFLIEFEKHFEQDFKDSNVKFQYYKPLKRPNEKNDEPKPKKPKTTLEPDSTGHDMYPDYNRKFSVEKRVDMKRKVKHWLKQKLGDQFSKCMMQITSKGNDNHQTYGISVDLMDEFKEWAIEQFKLMVE</sequence>
<evidence type="ECO:0000256" key="1">
    <source>
        <dbReference type="SAM" id="MobiDB-lite"/>
    </source>
</evidence>
<reference evidence="2" key="1">
    <citation type="submission" date="2020-05" db="EMBL/GenBank/DDBJ databases">
        <title>Phylogenomic resolution of chytrid fungi.</title>
        <authorList>
            <person name="Stajich J.E."/>
            <person name="Amses K."/>
            <person name="Simmons R."/>
            <person name="Seto K."/>
            <person name="Myers J."/>
            <person name="Bonds A."/>
            <person name="Quandt C.A."/>
            <person name="Barry K."/>
            <person name="Liu P."/>
            <person name="Grigoriev I."/>
            <person name="Longcore J.E."/>
            <person name="James T.Y."/>
        </authorList>
    </citation>
    <scope>NUCLEOTIDE SEQUENCE</scope>
    <source>
        <strain evidence="2">PLAUS21</strain>
    </source>
</reference>
<accession>A0AAD5UHS7</accession>
<feature type="region of interest" description="Disordered" evidence="1">
    <location>
        <begin position="290"/>
        <end position="317"/>
    </location>
</feature>
<feature type="compositionally biased region" description="Basic and acidic residues" evidence="1">
    <location>
        <begin position="294"/>
        <end position="317"/>
    </location>
</feature>
<comment type="caution">
    <text evidence="2">The sequence shown here is derived from an EMBL/GenBank/DDBJ whole genome shotgun (WGS) entry which is preliminary data.</text>
</comment>
<protein>
    <submittedName>
        <fullName evidence="2">Uncharacterized protein</fullName>
    </submittedName>
</protein>
<dbReference type="AlphaFoldDB" id="A0AAD5UHS7"/>
<organism evidence="2 3">
    <name type="scientific">Boothiomyces macroporosus</name>
    <dbReference type="NCBI Taxonomy" id="261099"/>
    <lineage>
        <taxon>Eukaryota</taxon>
        <taxon>Fungi</taxon>
        <taxon>Fungi incertae sedis</taxon>
        <taxon>Chytridiomycota</taxon>
        <taxon>Chytridiomycota incertae sedis</taxon>
        <taxon>Chytridiomycetes</taxon>
        <taxon>Rhizophydiales</taxon>
        <taxon>Terramycetaceae</taxon>
        <taxon>Boothiomyces</taxon>
    </lineage>
</organism>
<evidence type="ECO:0000313" key="2">
    <source>
        <dbReference type="EMBL" id="KAJ3258558.1"/>
    </source>
</evidence>
<dbReference type="EMBL" id="JADGKB010000026">
    <property type="protein sequence ID" value="KAJ3258558.1"/>
    <property type="molecule type" value="Genomic_DNA"/>
</dbReference>
<evidence type="ECO:0000313" key="3">
    <source>
        <dbReference type="Proteomes" id="UP001210925"/>
    </source>
</evidence>
<dbReference type="Proteomes" id="UP001210925">
    <property type="component" value="Unassembled WGS sequence"/>
</dbReference>
<proteinExistence type="predicted"/>
<name>A0AAD5UHS7_9FUNG</name>